<proteinExistence type="inferred from homology"/>
<dbReference type="PROSITE" id="PS52016">
    <property type="entry name" value="TONB_DEPENDENT_REC_3"/>
    <property type="match status" value="1"/>
</dbReference>
<dbReference type="SUPFAM" id="SSF56935">
    <property type="entry name" value="Porins"/>
    <property type="match status" value="1"/>
</dbReference>
<dbReference type="PANTHER" id="PTHR30069">
    <property type="entry name" value="TONB-DEPENDENT OUTER MEMBRANE RECEPTOR"/>
    <property type="match status" value="1"/>
</dbReference>
<accession>A0ABV6FSR1</accession>
<evidence type="ECO:0000256" key="6">
    <source>
        <dbReference type="ARBA" id="ARBA00023136"/>
    </source>
</evidence>
<dbReference type="InterPro" id="IPR036942">
    <property type="entry name" value="Beta-barrel_TonB_sf"/>
</dbReference>
<dbReference type="RefSeq" id="WP_382387370.1">
    <property type="nucleotide sequence ID" value="NZ_JBHLWI010000027.1"/>
</dbReference>
<evidence type="ECO:0000256" key="7">
    <source>
        <dbReference type="ARBA" id="ARBA00023237"/>
    </source>
</evidence>
<dbReference type="InterPro" id="IPR008969">
    <property type="entry name" value="CarboxyPept-like_regulatory"/>
</dbReference>
<dbReference type="Gene3D" id="2.40.170.20">
    <property type="entry name" value="TonB-dependent receptor, beta-barrel domain"/>
    <property type="match status" value="1"/>
</dbReference>
<comment type="caution">
    <text evidence="10">The sequence shown here is derived from an EMBL/GenBank/DDBJ whole genome shotgun (WGS) entry which is preliminary data.</text>
</comment>
<reference evidence="10 11" key="1">
    <citation type="submission" date="2024-09" db="EMBL/GenBank/DDBJ databases">
        <authorList>
            <person name="Sun Q."/>
            <person name="Mori K."/>
        </authorList>
    </citation>
    <scope>NUCLEOTIDE SEQUENCE [LARGE SCALE GENOMIC DNA]</scope>
    <source>
        <strain evidence="10 11">CCM 7650</strain>
    </source>
</reference>
<evidence type="ECO:0000256" key="5">
    <source>
        <dbReference type="ARBA" id="ARBA00022729"/>
    </source>
</evidence>
<keyword evidence="5" id="KW-0732">Signal</keyword>
<dbReference type="InterPro" id="IPR039426">
    <property type="entry name" value="TonB-dep_rcpt-like"/>
</dbReference>
<name>A0ABV6FSR1_9BACT</name>
<gene>
    <name evidence="10" type="ORF">ACFFIP_09500</name>
</gene>
<evidence type="ECO:0000259" key="9">
    <source>
        <dbReference type="Pfam" id="PF07715"/>
    </source>
</evidence>
<dbReference type="EMBL" id="JBHLWI010000027">
    <property type="protein sequence ID" value="MFC0262915.1"/>
    <property type="molecule type" value="Genomic_DNA"/>
</dbReference>
<dbReference type="Proteomes" id="UP001589797">
    <property type="component" value="Unassembled WGS sequence"/>
</dbReference>
<comment type="subcellular location">
    <subcellularLocation>
        <location evidence="1 8">Cell outer membrane</location>
        <topology evidence="1 8">Multi-pass membrane protein</topology>
    </subcellularLocation>
</comment>
<evidence type="ECO:0000256" key="8">
    <source>
        <dbReference type="PROSITE-ProRule" id="PRU01360"/>
    </source>
</evidence>
<keyword evidence="10" id="KW-0675">Receptor</keyword>
<protein>
    <submittedName>
        <fullName evidence="10">TonB-dependent receptor plug domain-containing protein</fullName>
    </submittedName>
</protein>
<keyword evidence="4 8" id="KW-0812">Transmembrane</keyword>
<evidence type="ECO:0000313" key="10">
    <source>
        <dbReference type="EMBL" id="MFC0262915.1"/>
    </source>
</evidence>
<keyword evidence="2 8" id="KW-0813">Transport</keyword>
<keyword evidence="11" id="KW-1185">Reference proteome</keyword>
<keyword evidence="6 8" id="KW-0472">Membrane</keyword>
<dbReference type="PANTHER" id="PTHR30069:SF29">
    <property type="entry name" value="HEMOGLOBIN AND HEMOGLOBIN-HAPTOGLOBIN-BINDING PROTEIN 1-RELATED"/>
    <property type="match status" value="1"/>
</dbReference>
<dbReference type="SUPFAM" id="SSF49464">
    <property type="entry name" value="Carboxypeptidase regulatory domain-like"/>
    <property type="match status" value="1"/>
</dbReference>
<dbReference type="Pfam" id="PF07715">
    <property type="entry name" value="Plug"/>
    <property type="match status" value="1"/>
</dbReference>
<evidence type="ECO:0000256" key="2">
    <source>
        <dbReference type="ARBA" id="ARBA00022448"/>
    </source>
</evidence>
<dbReference type="InterPro" id="IPR037066">
    <property type="entry name" value="Plug_dom_sf"/>
</dbReference>
<keyword evidence="3 8" id="KW-1134">Transmembrane beta strand</keyword>
<keyword evidence="7 8" id="KW-0998">Cell outer membrane</keyword>
<evidence type="ECO:0000256" key="1">
    <source>
        <dbReference type="ARBA" id="ARBA00004571"/>
    </source>
</evidence>
<feature type="domain" description="TonB-dependent receptor plug" evidence="9">
    <location>
        <begin position="233"/>
        <end position="300"/>
    </location>
</feature>
<sequence>MSAIFCSSAQKASPDNKELKLLFDLYEQSHGYRILIHDKDIEKINSVTASDLGSDFLDRLVENTPYAYFLVGNAYVIIYPSRLREPFLEANKRKQELGKEQRSFEVSGIIRDNEARTVLGSALFSIPELELGVMTDYQGSFSATIPSGTYVAYFSAMGKATEQRIIRVYQPLALDITLFESINELELVTVTDRAIDYNVKGTTLGVNRMPIEELKMLPPLLGEVDVVKGMLLLPGVTTVGEGASGFNVRGGGVDQNLILMDGAPIFNPSHMFGFFSIFNQDAVSEAAIYKGDLPAKYGGRLSSVLDVKTKAGDTQEWTGTGGIGFLSSRLGFNGPISKRTQVMATGRYAYPNWIMHRMQDTKLKESSTYFYDGNLRMDHTIDESNQLSLSLYGSSDYFRFGRDTAYSWQSQAASLKWSSLWGDKLASDISLIYSSYQYSVIGEIEPLGFSLDSKIGYLSWHHEMEWMGDVLKDLQFGYQVNHYGMGMGTLRPENENSLVVPKHIPDDQALELGVYAQIPWKWGEKLEGLAGLRYSGFLGLGAKDVYLYDAALPKSQDNIIDTLSYGSGEVYQQYYGLEPRFSLRYSLGENSSIKASVNRSFQYLHLLSNNFASAPVDVWKLSDRYVRPQESWQYALGFYRNFDRDRIEASVEGYYKDFNSLVEYKDGARLFLNPTLESDLVMGTGYAYGTEFLLKKKTGKINGWISYTYSRTMRQVQGEFEQEIINQGRYFPANWDQPHDLSILLNYKPKKRLSFSANFNYRTGRPITLPSSIYDINGSIVIDYQERNQARIPDYHRLDLSFTFEGNQKKNSNYKSDVTFALYNVYARKNPFSWFFQPDFSGSVPRSYRLAVIGTVIPSVTYNFTFK</sequence>
<evidence type="ECO:0000256" key="3">
    <source>
        <dbReference type="ARBA" id="ARBA00022452"/>
    </source>
</evidence>
<dbReference type="InterPro" id="IPR012910">
    <property type="entry name" value="Plug_dom"/>
</dbReference>
<evidence type="ECO:0000313" key="11">
    <source>
        <dbReference type="Proteomes" id="UP001589797"/>
    </source>
</evidence>
<evidence type="ECO:0000256" key="4">
    <source>
        <dbReference type="ARBA" id="ARBA00022692"/>
    </source>
</evidence>
<comment type="similarity">
    <text evidence="8">Belongs to the TonB-dependent receptor family.</text>
</comment>
<organism evidence="10 11">
    <name type="scientific">Fontibacter flavus</name>
    <dbReference type="NCBI Taxonomy" id="654838"/>
    <lineage>
        <taxon>Bacteria</taxon>
        <taxon>Pseudomonadati</taxon>
        <taxon>Bacteroidota</taxon>
        <taxon>Cytophagia</taxon>
        <taxon>Cytophagales</taxon>
        <taxon>Cyclobacteriaceae</taxon>
        <taxon>Fontibacter</taxon>
    </lineage>
</organism>
<dbReference type="Gene3D" id="2.170.130.10">
    <property type="entry name" value="TonB-dependent receptor, plug domain"/>
    <property type="match status" value="1"/>
</dbReference>